<dbReference type="RefSeq" id="WP_244175410.1">
    <property type="nucleotide sequence ID" value="NZ_CAWNGD010000001.1"/>
</dbReference>
<evidence type="ECO:0000313" key="2">
    <source>
        <dbReference type="EMBL" id="OTA18506.1"/>
    </source>
</evidence>
<keyword evidence="3" id="KW-1185">Reference proteome</keyword>
<dbReference type="AlphaFoldDB" id="A0A1Y2SJC0"/>
<proteinExistence type="predicted"/>
<dbReference type="EMBL" id="MUBJ01000001">
    <property type="protein sequence ID" value="OTA18506.1"/>
    <property type="molecule type" value="Genomic_DNA"/>
</dbReference>
<dbReference type="STRING" id="351656.Xvie_00334"/>
<organism evidence="2 3">
    <name type="scientific">Xenorhabdus vietnamensis</name>
    <dbReference type="NCBI Taxonomy" id="351656"/>
    <lineage>
        <taxon>Bacteria</taxon>
        <taxon>Pseudomonadati</taxon>
        <taxon>Pseudomonadota</taxon>
        <taxon>Gammaproteobacteria</taxon>
        <taxon>Enterobacterales</taxon>
        <taxon>Morganellaceae</taxon>
        <taxon>Xenorhabdus</taxon>
    </lineage>
</organism>
<name>A0A1Y2SJC0_9GAMM</name>
<gene>
    <name evidence="2" type="ORF">Xvie_00334</name>
</gene>
<feature type="region of interest" description="Disordered" evidence="1">
    <location>
        <begin position="325"/>
        <end position="344"/>
    </location>
</feature>
<reference evidence="2 3" key="1">
    <citation type="submission" date="2016-10" db="EMBL/GenBank/DDBJ databases">
        <title>Systematic genetic and metabolomic analysis of Xenorhabdus and Photorhabdus spp., highlights the requirements for a dual symbiotic and pathogenic life style.</title>
        <authorList>
            <person name="Tobias N.J."/>
            <person name="Wolff H."/>
            <person name="Djahanschiri B."/>
            <person name="Pidot S.J."/>
            <person name="Stinear T.P."/>
            <person name="Ebersberger I."/>
            <person name="Bode H.B."/>
        </authorList>
    </citation>
    <scope>NUCLEOTIDE SEQUENCE [LARGE SCALE GENOMIC DNA]</scope>
    <source>
        <strain evidence="2 3">DSM 22392</strain>
    </source>
</reference>
<evidence type="ECO:0000313" key="3">
    <source>
        <dbReference type="Proteomes" id="UP000194350"/>
    </source>
</evidence>
<protein>
    <recommendedName>
        <fullName evidence="4">Insecticial toxin</fullName>
    </recommendedName>
</protein>
<evidence type="ECO:0008006" key="4">
    <source>
        <dbReference type="Google" id="ProtNLM"/>
    </source>
</evidence>
<evidence type="ECO:0000256" key="1">
    <source>
        <dbReference type="SAM" id="MobiDB-lite"/>
    </source>
</evidence>
<dbReference type="Proteomes" id="UP000194350">
    <property type="component" value="Unassembled WGS sequence"/>
</dbReference>
<comment type="caution">
    <text evidence="2">The sequence shown here is derived from an EMBL/GenBank/DDBJ whole genome shotgun (WGS) entry which is preliminary data.</text>
</comment>
<accession>A0A1Y2SJC0</accession>
<sequence>MLKYKDREKRKYSGNHLNSLSNNHQFIAEDDDYDSGEILSGQFKAHRNDPQVVQQVADEFVWQGHMKAIEKASVDGNFAVSFRAAGAPTLKALGQGAAAKGHDILEKTIKSGSIKKAYPENQAPDVIRKVQDAGIEGYVGHWDKGTRKLQGIYMSSGHGLSDEQVNGKIYPIDLDNLETSLSALKAKENWAALPFTGDYDMHDMISFTGQPHSVPSASSEEKRIIDRINRNIAESDTNRPFEKTEHNVIRHGPQVSYPAFAMDKEKEEIKKHGGIVQVVAESGEFPVAIISKGKWVIANNIDELEQFYNSIGAKMKVSWKPGAGNPGFIANPDKPGMANFSRKK</sequence>